<organism evidence="1 2">
    <name type="scientific">Bradyrhizobium diazoefficiens SEMIA 5080</name>
    <dbReference type="NCBI Taxonomy" id="754504"/>
    <lineage>
        <taxon>Bacteria</taxon>
        <taxon>Pseudomonadati</taxon>
        <taxon>Pseudomonadota</taxon>
        <taxon>Alphaproteobacteria</taxon>
        <taxon>Hyphomicrobiales</taxon>
        <taxon>Nitrobacteraceae</taxon>
        <taxon>Bradyrhizobium</taxon>
    </lineage>
</organism>
<gene>
    <name evidence="1" type="ORF">BJA5080_06496</name>
</gene>
<evidence type="ECO:0000313" key="1">
    <source>
        <dbReference type="EMBL" id="KGJ70861.1"/>
    </source>
</evidence>
<sequence length="166" mass="18533">MTHPADEMVQCAVCETVLVLMPKLSWPTLAELFWSAGGPNEFWVIALPLLPKATWPVVAEFCTPAWFTVLTLLSDGELVPCMVDAPFRMPIWVVDELSLVRPFCVTLEPFTKPTCTVVEVLAAWAAEDRASTATEAKNNLRMEYPFLAKLSDWFRMLVLNATDIVG</sequence>
<comment type="caution">
    <text evidence="1">The sequence shown here is derived from an EMBL/GenBank/DDBJ whole genome shotgun (WGS) entry which is preliminary data.</text>
</comment>
<evidence type="ECO:0000313" key="2">
    <source>
        <dbReference type="Proteomes" id="UP000024900"/>
    </source>
</evidence>
<protein>
    <submittedName>
        <fullName evidence="1">Uncharacterized protein</fullName>
    </submittedName>
</protein>
<dbReference type="AlphaFoldDB" id="A0A837CPQ1"/>
<accession>A0A837CPQ1</accession>
<reference evidence="1 2" key="1">
    <citation type="journal article" date="2014" name="BMC Genomics">
        <title>Comparative genomics of Bradyrhizobium japonicum CPAC 15 and Bradyrhizobium diazoefficiens CPAC 7: elite model strains for understanding symbiotic performance with soybean.</title>
        <authorList>
            <person name="Siqueira A.F."/>
            <person name="Ormeno-Orrillo E."/>
            <person name="Souza R.C."/>
            <person name="Rodrigues E.P."/>
            <person name="Almeida L.G."/>
            <person name="Barcellos F.G."/>
            <person name="Batista J.S."/>
            <person name="Nakatami A.S."/>
            <person name="Martinez-Romero E."/>
            <person name="Vasconcelos A.T."/>
            <person name="Hungria M."/>
        </authorList>
    </citation>
    <scope>NUCLEOTIDE SEQUENCE [LARGE SCALE GENOMIC DNA]</scope>
    <source>
        <strain evidence="1 2">SEMIA 5080</strain>
    </source>
</reference>
<dbReference type="EMBL" id="ADOU02000004">
    <property type="protein sequence ID" value="KGJ70861.1"/>
    <property type="molecule type" value="Genomic_DNA"/>
</dbReference>
<proteinExistence type="predicted"/>
<name>A0A837CPQ1_9BRAD</name>
<dbReference type="Proteomes" id="UP000024900">
    <property type="component" value="Unassembled WGS sequence"/>
</dbReference>